<accession>A0ABN8NGU3</accession>
<comment type="caution">
    <text evidence="2">The sequence shown here is derived from an EMBL/GenBank/DDBJ whole genome shotgun (WGS) entry which is preliminary data.</text>
</comment>
<proteinExistence type="predicted"/>
<dbReference type="Proteomes" id="UP001159405">
    <property type="component" value="Unassembled WGS sequence"/>
</dbReference>
<evidence type="ECO:0000313" key="3">
    <source>
        <dbReference type="Proteomes" id="UP001159405"/>
    </source>
</evidence>
<evidence type="ECO:0000313" key="2">
    <source>
        <dbReference type="EMBL" id="CAH3108905.1"/>
    </source>
</evidence>
<name>A0ABN8NGU3_9CNID</name>
<organism evidence="2 3">
    <name type="scientific">Porites lobata</name>
    <dbReference type="NCBI Taxonomy" id="104759"/>
    <lineage>
        <taxon>Eukaryota</taxon>
        <taxon>Metazoa</taxon>
        <taxon>Cnidaria</taxon>
        <taxon>Anthozoa</taxon>
        <taxon>Hexacorallia</taxon>
        <taxon>Scleractinia</taxon>
        <taxon>Fungiina</taxon>
        <taxon>Poritidae</taxon>
        <taxon>Porites</taxon>
    </lineage>
</organism>
<protein>
    <submittedName>
        <fullName evidence="2">Uncharacterized protein</fullName>
    </submittedName>
</protein>
<gene>
    <name evidence="2" type="ORF">PLOB_00017901</name>
</gene>
<dbReference type="EMBL" id="CALNXK010000021">
    <property type="protein sequence ID" value="CAH3108905.1"/>
    <property type="molecule type" value="Genomic_DNA"/>
</dbReference>
<evidence type="ECO:0000256" key="1">
    <source>
        <dbReference type="SAM" id="MobiDB-lite"/>
    </source>
</evidence>
<feature type="region of interest" description="Disordered" evidence="1">
    <location>
        <begin position="134"/>
        <end position="166"/>
    </location>
</feature>
<reference evidence="2 3" key="1">
    <citation type="submission" date="2022-05" db="EMBL/GenBank/DDBJ databases">
        <authorList>
            <consortium name="Genoscope - CEA"/>
            <person name="William W."/>
        </authorList>
    </citation>
    <scope>NUCLEOTIDE SEQUENCE [LARGE SCALE GENOMIC DNA]</scope>
</reference>
<sequence>MSHSSGNNGSTPKPNYNKHFPCSFMLNYGEALANLSDDKIICRLFDWNCEWLSRPNIAISEMASTQKDNWTNIMAYRGTVFTEDFVDDLRGFVDPITDALRRVHKKDKLDTDPPDANDVLQILKAINFDPWSDDEEDQLLARPRQKTRYQPSPLDKEDDLSQDNEL</sequence>
<keyword evidence="3" id="KW-1185">Reference proteome</keyword>
<feature type="compositionally biased region" description="Acidic residues" evidence="1">
    <location>
        <begin position="156"/>
        <end position="166"/>
    </location>
</feature>